<dbReference type="EMBL" id="JRKL02011173">
    <property type="protein sequence ID" value="KAF3945767.1"/>
    <property type="molecule type" value="Genomic_DNA"/>
</dbReference>
<keyword evidence="1" id="KW-0732">Signal</keyword>
<dbReference type="PANTHER" id="PTHR47480">
    <property type="entry name" value="EG45-LIKE DOMAIN CONTAINING PROTEIN"/>
    <property type="match status" value="1"/>
</dbReference>
<keyword evidence="4" id="KW-1185">Reference proteome</keyword>
<feature type="chain" id="PRO_5035226326" description="Expansin-like EG45 domain-containing protein" evidence="1">
    <location>
        <begin position="30"/>
        <end position="176"/>
    </location>
</feature>
<dbReference type="PROSITE" id="PS50842">
    <property type="entry name" value="EXPANSIN_EG45"/>
    <property type="match status" value="1"/>
</dbReference>
<evidence type="ECO:0000313" key="4">
    <source>
        <dbReference type="Proteomes" id="UP000737018"/>
    </source>
</evidence>
<dbReference type="Gene3D" id="2.40.40.10">
    <property type="entry name" value="RlpA-like domain"/>
    <property type="match status" value="1"/>
</dbReference>
<feature type="signal peptide" evidence="1">
    <location>
        <begin position="1"/>
        <end position="29"/>
    </location>
</feature>
<dbReference type="InterPro" id="IPR036908">
    <property type="entry name" value="RlpA-like_sf"/>
</dbReference>
<protein>
    <recommendedName>
        <fullName evidence="2">Expansin-like EG45 domain-containing protein</fullName>
    </recommendedName>
</protein>
<dbReference type="CDD" id="cd22269">
    <property type="entry name" value="DPBB_EG45-like"/>
    <property type="match status" value="1"/>
</dbReference>
<accession>A0A8J4QB12</accession>
<dbReference type="AlphaFoldDB" id="A0A8J4QB12"/>
<gene>
    <name evidence="3" type="ORF">CMV_027889</name>
</gene>
<organism evidence="3 4">
    <name type="scientific">Castanea mollissima</name>
    <name type="common">Chinese chestnut</name>
    <dbReference type="NCBI Taxonomy" id="60419"/>
    <lineage>
        <taxon>Eukaryota</taxon>
        <taxon>Viridiplantae</taxon>
        <taxon>Streptophyta</taxon>
        <taxon>Embryophyta</taxon>
        <taxon>Tracheophyta</taxon>
        <taxon>Spermatophyta</taxon>
        <taxon>Magnoliopsida</taxon>
        <taxon>eudicotyledons</taxon>
        <taxon>Gunneridae</taxon>
        <taxon>Pentapetalae</taxon>
        <taxon>rosids</taxon>
        <taxon>fabids</taxon>
        <taxon>Fagales</taxon>
        <taxon>Fagaceae</taxon>
        <taxon>Castanea</taxon>
    </lineage>
</organism>
<name>A0A8J4QB12_9ROSI</name>
<evidence type="ECO:0000313" key="3">
    <source>
        <dbReference type="EMBL" id="KAF3945767.1"/>
    </source>
</evidence>
<sequence>MSTSQQHLQWLSLVIFLVSLFFNIHTSYADVGTAALYSPPYLPTACYGIRDASQFPSSNLFAAAGDGIWTNDTACGRKYLVKCITSTSTPYACNQNQTIQIEIVDHIGQEASVLSAYNTTLFLSPTAFGTIANSSTASSYINIEFELVYGEDVALHRGSGKHSAPNPTTLDATGHP</sequence>
<comment type="caution">
    <text evidence="3">The sequence shown here is derived from an EMBL/GenBank/DDBJ whole genome shotgun (WGS) entry which is preliminary data.</text>
</comment>
<dbReference type="PANTHER" id="PTHR47480:SF1">
    <property type="entry name" value="EG45-LIKE DOMAIN CONTAINING PROTEIN 1"/>
    <property type="match status" value="1"/>
</dbReference>
<dbReference type="SUPFAM" id="SSF50685">
    <property type="entry name" value="Barwin-like endoglucanases"/>
    <property type="match status" value="1"/>
</dbReference>
<feature type="domain" description="Expansin-like EG45" evidence="2">
    <location>
        <begin position="32"/>
        <end position="148"/>
    </location>
</feature>
<reference evidence="3" key="1">
    <citation type="submission" date="2020-03" db="EMBL/GenBank/DDBJ databases">
        <title>Castanea mollissima Vanexum genome sequencing.</title>
        <authorList>
            <person name="Staton M."/>
        </authorList>
    </citation>
    <scope>NUCLEOTIDE SEQUENCE</scope>
    <source>
        <tissue evidence="3">Leaf</tissue>
    </source>
</reference>
<evidence type="ECO:0000256" key="1">
    <source>
        <dbReference type="SAM" id="SignalP"/>
    </source>
</evidence>
<dbReference type="OrthoDB" id="1533555at2759"/>
<dbReference type="Proteomes" id="UP000737018">
    <property type="component" value="Unassembled WGS sequence"/>
</dbReference>
<evidence type="ECO:0000259" key="2">
    <source>
        <dbReference type="PROSITE" id="PS50842"/>
    </source>
</evidence>
<dbReference type="InterPro" id="IPR007112">
    <property type="entry name" value="Expansin/allergen_DPBB_dom"/>
</dbReference>
<proteinExistence type="predicted"/>